<reference evidence="1" key="1">
    <citation type="submission" date="2020-02" db="EMBL/GenBank/DDBJ databases">
        <authorList>
            <person name="Palmer J.M."/>
        </authorList>
    </citation>
    <scope>NUCLEOTIDE SEQUENCE</scope>
    <source>
        <strain evidence="1">EPUS1.4</strain>
        <tissue evidence="1">Thallus</tissue>
    </source>
</reference>
<organism evidence="1 2">
    <name type="scientific">Endocarpon pusillum</name>
    <dbReference type="NCBI Taxonomy" id="364733"/>
    <lineage>
        <taxon>Eukaryota</taxon>
        <taxon>Fungi</taxon>
        <taxon>Dikarya</taxon>
        <taxon>Ascomycota</taxon>
        <taxon>Pezizomycotina</taxon>
        <taxon>Eurotiomycetes</taxon>
        <taxon>Chaetothyriomycetidae</taxon>
        <taxon>Verrucariales</taxon>
        <taxon>Verrucariaceae</taxon>
        <taxon>Endocarpon</taxon>
    </lineage>
</organism>
<evidence type="ECO:0000313" key="1">
    <source>
        <dbReference type="EMBL" id="KAF7509520.1"/>
    </source>
</evidence>
<gene>
    <name evidence="1" type="ORF">GJ744_007920</name>
</gene>
<dbReference type="AlphaFoldDB" id="A0A8H7AI40"/>
<sequence>MHRTVFFQEQKWPRFGLRDFDTFLNTRLASIKPELLVVIEGYAFLKDIRYILINNGRISRLKITGLKRRLKSLKRLAISAKLICV</sequence>
<feature type="non-terminal residue" evidence="1">
    <location>
        <position position="1"/>
    </location>
</feature>
<dbReference type="Proteomes" id="UP000606974">
    <property type="component" value="Unassembled WGS sequence"/>
</dbReference>
<protein>
    <submittedName>
        <fullName evidence="1">Uncharacterized protein</fullName>
    </submittedName>
</protein>
<dbReference type="EMBL" id="JAACFV010000040">
    <property type="protein sequence ID" value="KAF7509520.1"/>
    <property type="molecule type" value="Genomic_DNA"/>
</dbReference>
<keyword evidence="2" id="KW-1185">Reference proteome</keyword>
<comment type="caution">
    <text evidence="1">The sequence shown here is derived from an EMBL/GenBank/DDBJ whole genome shotgun (WGS) entry which is preliminary data.</text>
</comment>
<accession>A0A8H7AI40</accession>
<name>A0A8H7AI40_9EURO</name>
<proteinExistence type="predicted"/>
<evidence type="ECO:0000313" key="2">
    <source>
        <dbReference type="Proteomes" id="UP000606974"/>
    </source>
</evidence>